<gene>
    <name evidence="1" type="ORF">BYL167_LOCUS42321</name>
    <name evidence="2" type="ORF">GIL414_LOCUS53747</name>
    <name evidence="3" type="ORF">GIL414_LOCUS55146</name>
</gene>
<dbReference type="AlphaFoldDB" id="A0A8S2ZQV5"/>
<evidence type="ECO:0000313" key="1">
    <source>
        <dbReference type="EMBL" id="CAF4654612.1"/>
    </source>
</evidence>
<evidence type="ECO:0000313" key="4">
    <source>
        <dbReference type="Proteomes" id="UP000681967"/>
    </source>
</evidence>
<comment type="caution">
    <text evidence="1">The sequence shown here is derived from an EMBL/GenBank/DDBJ whole genome shotgun (WGS) entry which is preliminary data.</text>
</comment>
<dbReference type="EMBL" id="CAJOBJ010186997">
    <property type="protein sequence ID" value="CAF4939695.1"/>
    <property type="molecule type" value="Genomic_DNA"/>
</dbReference>
<dbReference type="Proteomes" id="UP000681967">
    <property type="component" value="Unassembled WGS sequence"/>
</dbReference>
<protein>
    <submittedName>
        <fullName evidence="1">Uncharacterized protein</fullName>
    </submittedName>
</protein>
<dbReference type="EMBL" id="CAJOBH010109562">
    <property type="protein sequence ID" value="CAF4654612.1"/>
    <property type="molecule type" value="Genomic_DNA"/>
</dbReference>
<name>A0A8S2ZQV5_9BILA</name>
<evidence type="ECO:0000313" key="2">
    <source>
        <dbReference type="EMBL" id="CAF4939695.1"/>
    </source>
</evidence>
<organism evidence="1 4">
    <name type="scientific">Rotaria magnacalcarata</name>
    <dbReference type="NCBI Taxonomy" id="392030"/>
    <lineage>
        <taxon>Eukaryota</taxon>
        <taxon>Metazoa</taxon>
        <taxon>Spiralia</taxon>
        <taxon>Gnathifera</taxon>
        <taxon>Rotifera</taxon>
        <taxon>Eurotatoria</taxon>
        <taxon>Bdelloidea</taxon>
        <taxon>Philodinida</taxon>
        <taxon>Philodinidae</taxon>
        <taxon>Rotaria</taxon>
    </lineage>
</organism>
<evidence type="ECO:0000313" key="3">
    <source>
        <dbReference type="EMBL" id="CAF4966153.1"/>
    </source>
</evidence>
<sequence>MKSNIVVRSGYFMLHPLRRRHGGGGG</sequence>
<feature type="non-terminal residue" evidence="1">
    <location>
        <position position="26"/>
    </location>
</feature>
<accession>A0A8S2ZQV5</accession>
<dbReference type="Proteomes" id="UP000681720">
    <property type="component" value="Unassembled WGS sequence"/>
</dbReference>
<reference evidence="1" key="1">
    <citation type="submission" date="2021-02" db="EMBL/GenBank/DDBJ databases">
        <authorList>
            <person name="Nowell W R."/>
        </authorList>
    </citation>
    <scope>NUCLEOTIDE SEQUENCE</scope>
</reference>
<dbReference type="EMBL" id="CAJOBJ010195083">
    <property type="protein sequence ID" value="CAF4966153.1"/>
    <property type="molecule type" value="Genomic_DNA"/>
</dbReference>
<proteinExistence type="predicted"/>